<dbReference type="FunFam" id="3.40.50.620:FF:000021">
    <property type="entry name" value="Riboflavin biosynthesis protein"/>
    <property type="match status" value="1"/>
</dbReference>
<keyword evidence="8 14" id="KW-0418">Kinase</keyword>
<dbReference type="EC" id="2.7.7.2" evidence="14"/>
<dbReference type="PANTHER" id="PTHR22749:SF6">
    <property type="entry name" value="RIBOFLAVIN KINASE"/>
    <property type="match status" value="1"/>
</dbReference>
<dbReference type="UniPathway" id="UPA00276">
    <property type="reaction ID" value="UER00406"/>
</dbReference>
<dbReference type="EC" id="2.7.1.26" evidence="14"/>
<dbReference type="InterPro" id="IPR023468">
    <property type="entry name" value="Riboflavin_kinase"/>
</dbReference>
<evidence type="ECO:0000256" key="13">
    <source>
        <dbReference type="ARBA" id="ARBA00049494"/>
    </source>
</evidence>
<evidence type="ECO:0000256" key="14">
    <source>
        <dbReference type="PIRNR" id="PIRNR004491"/>
    </source>
</evidence>
<evidence type="ECO:0000256" key="3">
    <source>
        <dbReference type="ARBA" id="ARBA00022630"/>
    </source>
</evidence>
<comment type="pathway">
    <text evidence="1 14">Cofactor biosynthesis; FAD biosynthesis; FAD from FMN: step 1/1.</text>
</comment>
<dbReference type="GO" id="GO:0008531">
    <property type="term" value="F:riboflavin kinase activity"/>
    <property type="evidence" value="ECO:0007669"/>
    <property type="project" value="UniProtKB-UniRule"/>
</dbReference>
<dbReference type="InterPro" id="IPR015864">
    <property type="entry name" value="FAD_synthase"/>
</dbReference>
<dbReference type="GO" id="GO:0009398">
    <property type="term" value="P:FMN biosynthetic process"/>
    <property type="evidence" value="ECO:0007669"/>
    <property type="project" value="UniProtKB-UniRule"/>
</dbReference>
<comment type="similarity">
    <text evidence="14">Belongs to the ribF family.</text>
</comment>
<comment type="catalytic activity">
    <reaction evidence="12 14">
        <text>riboflavin + ATP = FMN + ADP + H(+)</text>
        <dbReference type="Rhea" id="RHEA:14357"/>
        <dbReference type="ChEBI" id="CHEBI:15378"/>
        <dbReference type="ChEBI" id="CHEBI:30616"/>
        <dbReference type="ChEBI" id="CHEBI:57986"/>
        <dbReference type="ChEBI" id="CHEBI:58210"/>
        <dbReference type="ChEBI" id="CHEBI:456216"/>
        <dbReference type="EC" id="2.7.1.26"/>
    </reaction>
</comment>
<keyword evidence="5 14" id="KW-0808">Transferase</keyword>
<keyword evidence="6 14" id="KW-0548">Nucleotidyltransferase</keyword>
<feature type="domain" description="Riboflavin kinase" evidence="15">
    <location>
        <begin position="183"/>
        <end position="307"/>
    </location>
</feature>
<dbReference type="Gene3D" id="2.40.30.30">
    <property type="entry name" value="Riboflavin kinase-like"/>
    <property type="match status" value="1"/>
</dbReference>
<dbReference type="CDD" id="cd02064">
    <property type="entry name" value="FAD_synthetase_N"/>
    <property type="match status" value="1"/>
</dbReference>
<dbReference type="RefSeq" id="WP_110939882.1">
    <property type="nucleotide sequence ID" value="NZ_FQZV01000007.1"/>
</dbReference>
<keyword evidence="4 14" id="KW-0288">FMN</keyword>
<name>A0A1M6E066_9FIRM</name>
<protein>
    <recommendedName>
        <fullName evidence="14">Riboflavin biosynthesis protein</fullName>
    </recommendedName>
    <domain>
        <recommendedName>
            <fullName evidence="14">Riboflavin kinase</fullName>
            <ecNumber evidence="14">2.7.1.26</ecNumber>
        </recommendedName>
        <alternativeName>
            <fullName evidence="14">Flavokinase</fullName>
        </alternativeName>
    </domain>
    <domain>
        <recommendedName>
            <fullName evidence="14">FMN adenylyltransferase</fullName>
            <ecNumber evidence="14">2.7.7.2</ecNumber>
        </recommendedName>
        <alternativeName>
            <fullName evidence="14">FAD pyrophosphorylase</fullName>
        </alternativeName>
        <alternativeName>
            <fullName evidence="14">FAD synthase</fullName>
        </alternativeName>
    </domain>
</protein>
<dbReference type="SUPFAM" id="SSF82114">
    <property type="entry name" value="Riboflavin kinase-like"/>
    <property type="match status" value="1"/>
</dbReference>
<dbReference type="InterPro" id="IPR014729">
    <property type="entry name" value="Rossmann-like_a/b/a_fold"/>
</dbReference>
<dbReference type="UniPathway" id="UPA00277">
    <property type="reaction ID" value="UER00407"/>
</dbReference>
<evidence type="ECO:0000256" key="10">
    <source>
        <dbReference type="ARBA" id="ARBA00022840"/>
    </source>
</evidence>
<keyword evidence="17" id="KW-1185">Reference proteome</keyword>
<dbReference type="GO" id="GO:0009231">
    <property type="term" value="P:riboflavin biosynthetic process"/>
    <property type="evidence" value="ECO:0007669"/>
    <property type="project" value="InterPro"/>
</dbReference>
<evidence type="ECO:0000256" key="7">
    <source>
        <dbReference type="ARBA" id="ARBA00022741"/>
    </source>
</evidence>
<dbReference type="PIRSF" id="PIRSF004491">
    <property type="entry name" value="FAD_Synth"/>
    <property type="match status" value="1"/>
</dbReference>
<dbReference type="InterPro" id="IPR015865">
    <property type="entry name" value="Riboflavin_kinase_bac/euk"/>
</dbReference>
<dbReference type="OrthoDB" id="9803667at2"/>
<evidence type="ECO:0000256" key="2">
    <source>
        <dbReference type="ARBA" id="ARBA00005201"/>
    </source>
</evidence>
<dbReference type="NCBIfam" id="TIGR00083">
    <property type="entry name" value="ribF"/>
    <property type="match status" value="1"/>
</dbReference>
<dbReference type="PANTHER" id="PTHR22749">
    <property type="entry name" value="RIBOFLAVIN KINASE/FMN ADENYLYLTRANSFERASE"/>
    <property type="match status" value="1"/>
</dbReference>
<dbReference type="Pfam" id="PF06574">
    <property type="entry name" value="FAD_syn"/>
    <property type="match status" value="1"/>
</dbReference>
<dbReference type="EMBL" id="FQZV01000007">
    <property type="protein sequence ID" value="SHI78841.1"/>
    <property type="molecule type" value="Genomic_DNA"/>
</dbReference>
<dbReference type="SMART" id="SM00904">
    <property type="entry name" value="Flavokinase"/>
    <property type="match status" value="1"/>
</dbReference>
<accession>A0A1M6E066</accession>
<reference evidence="17" key="1">
    <citation type="submission" date="2016-11" db="EMBL/GenBank/DDBJ databases">
        <authorList>
            <person name="Varghese N."/>
            <person name="Submissions S."/>
        </authorList>
    </citation>
    <scope>NUCLEOTIDE SEQUENCE [LARGE SCALE GENOMIC DNA]</scope>
    <source>
        <strain evidence="17">DSM 17957</strain>
    </source>
</reference>
<evidence type="ECO:0000313" key="16">
    <source>
        <dbReference type="EMBL" id="SHI78841.1"/>
    </source>
</evidence>
<evidence type="ECO:0000256" key="11">
    <source>
        <dbReference type="ARBA" id="ARBA00023268"/>
    </source>
</evidence>
<dbReference type="Gene3D" id="3.40.50.620">
    <property type="entry name" value="HUPs"/>
    <property type="match status" value="1"/>
</dbReference>
<evidence type="ECO:0000313" key="17">
    <source>
        <dbReference type="Proteomes" id="UP000184536"/>
    </source>
</evidence>
<dbReference type="Proteomes" id="UP000184536">
    <property type="component" value="Unassembled WGS sequence"/>
</dbReference>
<evidence type="ECO:0000256" key="8">
    <source>
        <dbReference type="ARBA" id="ARBA00022777"/>
    </source>
</evidence>
<proteinExistence type="inferred from homology"/>
<evidence type="ECO:0000256" key="1">
    <source>
        <dbReference type="ARBA" id="ARBA00004726"/>
    </source>
</evidence>
<dbReference type="InterPro" id="IPR002606">
    <property type="entry name" value="Riboflavin_kinase_bac"/>
</dbReference>
<dbReference type="InterPro" id="IPR023465">
    <property type="entry name" value="Riboflavin_kinase_dom_sf"/>
</dbReference>
<evidence type="ECO:0000256" key="4">
    <source>
        <dbReference type="ARBA" id="ARBA00022643"/>
    </source>
</evidence>
<keyword evidence="7 14" id="KW-0547">Nucleotide-binding</keyword>
<evidence type="ECO:0000256" key="12">
    <source>
        <dbReference type="ARBA" id="ARBA00047880"/>
    </source>
</evidence>
<sequence length="311" mass="35591">MKIITSLDNVDFQSNATGIALGNFDGIHMGHKTLIIKLVEICKKHNIPSVIYTFRNHPKSLTSNNRGPLKIASDRQKLQLLRELGVDYTLFIEFDEKQRMLAPEKFIEEILIRRLNMQHAVVGYDYRFGYKAKGDIHLLEHMKDQHDYQLQVIQPVAIENEIISSTVIRQLIQGGQISKANLYLGKPFSITGTVIHGRGMGKQLGFPTANIELDDSFVLPSPGVYYTKTILDQKIYYSATNVGHNPTFGEHPISIETHLVDFDDMIYGKKIEVLFLYRARREIRFSSKVELIGQMARDLEGTREYFFGEIL</sequence>
<organism evidence="16 17">
    <name type="scientific">Geosporobacter subterraneus DSM 17957</name>
    <dbReference type="NCBI Taxonomy" id="1121919"/>
    <lineage>
        <taxon>Bacteria</taxon>
        <taxon>Bacillati</taxon>
        <taxon>Bacillota</taxon>
        <taxon>Clostridia</taxon>
        <taxon>Peptostreptococcales</taxon>
        <taxon>Thermotaleaceae</taxon>
        <taxon>Geosporobacter</taxon>
    </lineage>
</organism>
<comment type="catalytic activity">
    <reaction evidence="13 14">
        <text>FMN + ATP + H(+) = FAD + diphosphate</text>
        <dbReference type="Rhea" id="RHEA:17237"/>
        <dbReference type="ChEBI" id="CHEBI:15378"/>
        <dbReference type="ChEBI" id="CHEBI:30616"/>
        <dbReference type="ChEBI" id="CHEBI:33019"/>
        <dbReference type="ChEBI" id="CHEBI:57692"/>
        <dbReference type="ChEBI" id="CHEBI:58210"/>
        <dbReference type="EC" id="2.7.7.2"/>
    </reaction>
</comment>
<gene>
    <name evidence="16" type="ORF">SAMN02745975_00593</name>
</gene>
<dbReference type="STRING" id="1121919.SAMN02745975_00593"/>
<dbReference type="GO" id="GO:0006747">
    <property type="term" value="P:FAD biosynthetic process"/>
    <property type="evidence" value="ECO:0007669"/>
    <property type="project" value="UniProtKB-UniRule"/>
</dbReference>
<evidence type="ECO:0000259" key="15">
    <source>
        <dbReference type="SMART" id="SM00904"/>
    </source>
</evidence>
<dbReference type="NCBIfam" id="NF004162">
    <property type="entry name" value="PRK05627.1-5"/>
    <property type="match status" value="1"/>
</dbReference>
<dbReference type="GO" id="GO:0005524">
    <property type="term" value="F:ATP binding"/>
    <property type="evidence" value="ECO:0007669"/>
    <property type="project" value="UniProtKB-UniRule"/>
</dbReference>
<evidence type="ECO:0000256" key="9">
    <source>
        <dbReference type="ARBA" id="ARBA00022827"/>
    </source>
</evidence>
<comment type="pathway">
    <text evidence="2 14">Cofactor biosynthesis; FMN biosynthesis; FMN from riboflavin (ATP route): step 1/1.</text>
</comment>
<dbReference type="GO" id="GO:0003919">
    <property type="term" value="F:FMN adenylyltransferase activity"/>
    <property type="evidence" value="ECO:0007669"/>
    <property type="project" value="UniProtKB-UniRule"/>
</dbReference>
<dbReference type="AlphaFoldDB" id="A0A1M6E066"/>
<keyword evidence="9 14" id="KW-0274">FAD</keyword>
<keyword evidence="10 14" id="KW-0067">ATP-binding</keyword>
<dbReference type="Pfam" id="PF01687">
    <property type="entry name" value="Flavokinase"/>
    <property type="match status" value="1"/>
</dbReference>
<dbReference type="SUPFAM" id="SSF52374">
    <property type="entry name" value="Nucleotidylyl transferase"/>
    <property type="match status" value="1"/>
</dbReference>
<evidence type="ECO:0000256" key="5">
    <source>
        <dbReference type="ARBA" id="ARBA00022679"/>
    </source>
</evidence>
<keyword evidence="11" id="KW-0511">Multifunctional enzyme</keyword>
<evidence type="ECO:0000256" key="6">
    <source>
        <dbReference type="ARBA" id="ARBA00022695"/>
    </source>
</evidence>
<keyword evidence="3 14" id="KW-0285">Flavoprotein</keyword>